<evidence type="ECO:0000256" key="1">
    <source>
        <dbReference type="SAM" id="MobiDB-lite"/>
    </source>
</evidence>
<feature type="domain" description="UBC core" evidence="2">
    <location>
        <begin position="751"/>
        <end position="897"/>
    </location>
</feature>
<dbReference type="SUPFAM" id="SSF53300">
    <property type="entry name" value="vWA-like"/>
    <property type="match status" value="1"/>
</dbReference>
<dbReference type="InterPro" id="IPR036465">
    <property type="entry name" value="vWFA_dom_sf"/>
</dbReference>
<proteinExistence type="predicted"/>
<dbReference type="InterPro" id="IPR016135">
    <property type="entry name" value="UBQ-conjugating_enzyme/RWD"/>
</dbReference>
<organism evidence="4 5">
    <name type="scientific">Zalerion maritima</name>
    <dbReference type="NCBI Taxonomy" id="339359"/>
    <lineage>
        <taxon>Eukaryota</taxon>
        <taxon>Fungi</taxon>
        <taxon>Dikarya</taxon>
        <taxon>Ascomycota</taxon>
        <taxon>Pezizomycotina</taxon>
        <taxon>Sordariomycetes</taxon>
        <taxon>Lulworthiomycetidae</taxon>
        <taxon>Lulworthiales</taxon>
        <taxon>Lulworthiaceae</taxon>
        <taxon>Zalerion</taxon>
    </lineage>
</organism>
<evidence type="ECO:0000313" key="5">
    <source>
        <dbReference type="Proteomes" id="UP001201980"/>
    </source>
</evidence>
<gene>
    <name evidence="4" type="ORF">MKZ38_000960</name>
</gene>
<dbReference type="PROSITE" id="PS50234">
    <property type="entry name" value="VWFA"/>
    <property type="match status" value="1"/>
</dbReference>
<dbReference type="PROSITE" id="PS50127">
    <property type="entry name" value="UBC_2"/>
    <property type="match status" value="1"/>
</dbReference>
<evidence type="ECO:0000259" key="3">
    <source>
        <dbReference type="PROSITE" id="PS50234"/>
    </source>
</evidence>
<accession>A0AAD5RS07</accession>
<dbReference type="Pfam" id="PF13519">
    <property type="entry name" value="VWA_2"/>
    <property type="match status" value="1"/>
</dbReference>
<dbReference type="Proteomes" id="UP001201980">
    <property type="component" value="Unassembled WGS sequence"/>
</dbReference>
<feature type="region of interest" description="Disordered" evidence="1">
    <location>
        <begin position="911"/>
        <end position="986"/>
    </location>
</feature>
<feature type="compositionally biased region" description="Basic and acidic residues" evidence="1">
    <location>
        <begin position="935"/>
        <end position="946"/>
    </location>
</feature>
<dbReference type="CDD" id="cd00198">
    <property type="entry name" value="vWFA"/>
    <property type="match status" value="1"/>
</dbReference>
<feature type="region of interest" description="Disordered" evidence="1">
    <location>
        <begin position="731"/>
        <end position="750"/>
    </location>
</feature>
<dbReference type="InterPro" id="IPR002035">
    <property type="entry name" value="VWF_A"/>
</dbReference>
<evidence type="ECO:0000313" key="4">
    <source>
        <dbReference type="EMBL" id="KAJ2902162.1"/>
    </source>
</evidence>
<dbReference type="EMBL" id="JAKWBI020000122">
    <property type="protein sequence ID" value="KAJ2902162.1"/>
    <property type="molecule type" value="Genomic_DNA"/>
</dbReference>
<feature type="domain" description="VWFA" evidence="3">
    <location>
        <begin position="481"/>
        <end position="670"/>
    </location>
</feature>
<name>A0AAD5RS07_9PEZI</name>
<dbReference type="PANTHER" id="PTHR24068">
    <property type="entry name" value="UBIQUITIN-CONJUGATING ENZYME E2"/>
    <property type="match status" value="1"/>
</dbReference>
<feature type="compositionally biased region" description="Basic and acidic residues" evidence="1">
    <location>
        <begin position="954"/>
        <end position="973"/>
    </location>
</feature>
<evidence type="ECO:0000259" key="2">
    <source>
        <dbReference type="PROSITE" id="PS50127"/>
    </source>
</evidence>
<comment type="caution">
    <text evidence="4">The sequence shown here is derived from an EMBL/GenBank/DDBJ whole genome shotgun (WGS) entry which is preliminary data.</text>
</comment>
<dbReference type="Gene3D" id="3.10.110.10">
    <property type="entry name" value="Ubiquitin Conjugating Enzyme"/>
    <property type="match status" value="1"/>
</dbReference>
<feature type="region of interest" description="Disordered" evidence="1">
    <location>
        <begin position="1000"/>
        <end position="1029"/>
    </location>
</feature>
<dbReference type="SMART" id="SM00327">
    <property type="entry name" value="VWA"/>
    <property type="match status" value="1"/>
</dbReference>
<dbReference type="SUPFAM" id="SSF54495">
    <property type="entry name" value="UBC-like"/>
    <property type="match status" value="1"/>
</dbReference>
<dbReference type="Pfam" id="PF00179">
    <property type="entry name" value="UQ_con"/>
    <property type="match status" value="1"/>
</dbReference>
<protein>
    <recommendedName>
        <fullName evidence="6">UBC core domain-containing protein</fullName>
    </recommendedName>
</protein>
<keyword evidence="5" id="KW-1185">Reference proteome</keyword>
<evidence type="ECO:0008006" key="6">
    <source>
        <dbReference type="Google" id="ProtNLM"/>
    </source>
</evidence>
<dbReference type="SMART" id="SM00212">
    <property type="entry name" value="UBCc"/>
    <property type="match status" value="1"/>
</dbReference>
<dbReference type="AlphaFoldDB" id="A0AAD5RS07"/>
<dbReference type="InterPro" id="IPR000608">
    <property type="entry name" value="UBC"/>
</dbReference>
<feature type="compositionally biased region" description="Low complexity" evidence="1">
    <location>
        <begin position="739"/>
        <end position="750"/>
    </location>
</feature>
<dbReference type="Gene3D" id="3.40.50.410">
    <property type="entry name" value="von Willebrand factor, type A domain"/>
    <property type="match status" value="1"/>
</dbReference>
<sequence length="1029" mass="115573">MVDLDSGNDRKSSSNNDGIHTRLVTLDRAFREQSLANIDPYPEPFERSTTLPELLRAISDIIFESYGMVSDFYHPQVSEVELYLEECLVLIGDDDVRTLADLGLSGTFSDPLTIYIAFALGDGAGTTNPFTNPELQLGIRVSACALNTFYSCLGILSNRLRRGTISINRVQNQLVHYTHFPPVAHILDALRLNEFRELSLGSVCMLAEAFALLCEKVVPRTYWKTPYDRLNSARQICFWIESQCSEPNANSEPCIFGAQRFPWRSLEDANARAVFKTVRQVYLQPSTCDSSTSRDLGQVDGFASCPMAISLEIDKAGLAEKLAAILGNGVSPSTTSFHCFFFAGEGLRSAKPRPWEAQGDGIPDFDVLLEDANRSTAFAMIDPAKIETIYSAQLPVLTLDGAGNVSIYDQDDVDCGDREFYIYNPVHGKRPWRTGTCLGERLVSSPAFAKYIDVALDNDTWVLQCWAGWDVTAFHGAPEESIVICVDTSGSMSESMPKSWCRQRDGKGHPLTKLDEVKQFFHQFSTRLSSEAKCHRVGLVQFSSQVKMVQPLTQIQPRFRNGLADMGVGGATSMHDALDTAANMLMEEMDAFPRSRRRIIVLTDGRDNSSHKGAPNVAFKLRDVGILLDALVLPPARTDDLFKVCRITGGYAFAPPSQDVFFQVLLLETMLDISLRPQIRKTMVPRDWICFKPKENEMKDAFSVPPCRPHPNSADFFVDLSLASKYMARATDREEHSTHTTTSTSKSPPATVSKILLNEISNMVVKPHPYMDVYVSESRMSFWKVVMQGPPESPYEKGTFELQVEIGSEFPRSPPKIKFITPLQHPNIGRHGRICHPMFDREWSPNMSVRQMMEQIYGMLMYLEARETLDTVMTMNFYTDPAEALAKVNEFIERFAWQTRQELREEILGLDQEQEQETESTLPLPPPILSTTLKTPERTTHDDQTAKHPLPPSDRADRGKDHSQKTRRAEDSKATCSRKRAFSSSLRTVKEREFFAKVLRLEGITSPRDTVPTASGERRSSEPAQEQID</sequence>
<reference evidence="4" key="1">
    <citation type="submission" date="2022-07" db="EMBL/GenBank/DDBJ databases">
        <title>Draft genome sequence of Zalerion maritima ATCC 34329, a (micro)plastics degrading marine fungus.</title>
        <authorList>
            <person name="Paco A."/>
            <person name="Goncalves M.F.M."/>
            <person name="Rocha-Santos T.A.P."/>
            <person name="Alves A."/>
        </authorList>
    </citation>
    <scope>NUCLEOTIDE SEQUENCE</scope>
    <source>
        <strain evidence="4">ATCC 34329</strain>
    </source>
</reference>